<gene>
    <name evidence="2" type="ORF">WS67_20465</name>
</gene>
<dbReference type="Gene3D" id="3.40.50.150">
    <property type="entry name" value="Vaccinia Virus protein VP39"/>
    <property type="match status" value="1"/>
</dbReference>
<evidence type="ECO:0000259" key="1">
    <source>
        <dbReference type="Pfam" id="PF13847"/>
    </source>
</evidence>
<dbReference type="Proteomes" id="UP000062788">
    <property type="component" value="Unassembled WGS sequence"/>
</dbReference>
<dbReference type="SUPFAM" id="SSF53335">
    <property type="entry name" value="S-adenosyl-L-methionine-dependent methyltransferases"/>
    <property type="match status" value="1"/>
</dbReference>
<dbReference type="GO" id="GO:0008168">
    <property type="term" value="F:methyltransferase activity"/>
    <property type="evidence" value="ECO:0007669"/>
    <property type="project" value="UniProtKB-KW"/>
</dbReference>
<dbReference type="EMBL" id="LOWA01000054">
    <property type="protein sequence ID" value="KVE24483.1"/>
    <property type="molecule type" value="Genomic_DNA"/>
</dbReference>
<proteinExistence type="predicted"/>
<evidence type="ECO:0000313" key="2">
    <source>
        <dbReference type="EMBL" id="KVE24483.1"/>
    </source>
</evidence>
<keyword evidence="2" id="KW-0808">Transferase</keyword>
<dbReference type="CDD" id="cd02440">
    <property type="entry name" value="AdoMet_MTases"/>
    <property type="match status" value="1"/>
</dbReference>
<evidence type="ECO:0000313" key="3">
    <source>
        <dbReference type="Proteomes" id="UP000062788"/>
    </source>
</evidence>
<comment type="caution">
    <text evidence="2">The sequence shown here is derived from an EMBL/GenBank/DDBJ whole genome shotgun (WGS) entry which is preliminary data.</text>
</comment>
<sequence length="274" mass="31199">MQQSDQYVLGYRSEEQVRLQRQAYQLANDSKWLFDQIPLERGSQVVEIGCGPHGCLDMLAERVGVGGRVVGIERSDDSVALARTMARERGLENVEVIRQDARNTGLPRNTFDLVTLRLVLVNVPQPEEILREAMSLVRPGGWIALHEADYLSFICDPPSAAWERYIQLFSAYSEKNGIDPFIGRKLPRLLREITGIRNVNVNPLIHVYPPDHERRYLAYEFAENLSDRLVAESMISKDEYDSLKLDLRAHIANPTTLVVSHLFFQVWGQKPAQA</sequence>
<dbReference type="GO" id="GO:0032259">
    <property type="term" value="P:methylation"/>
    <property type="evidence" value="ECO:0007669"/>
    <property type="project" value="UniProtKB-KW"/>
</dbReference>
<keyword evidence="2" id="KW-0489">Methyltransferase</keyword>
<dbReference type="RefSeq" id="WP_059519703.1">
    <property type="nucleotide sequence ID" value="NZ_CP013449.1"/>
</dbReference>
<organism evidence="2 3">
    <name type="scientific">Burkholderia singularis</name>
    <dbReference type="NCBI Taxonomy" id="1503053"/>
    <lineage>
        <taxon>Bacteria</taxon>
        <taxon>Pseudomonadati</taxon>
        <taxon>Pseudomonadota</taxon>
        <taxon>Betaproteobacteria</taxon>
        <taxon>Burkholderiales</taxon>
        <taxon>Burkholderiaceae</taxon>
        <taxon>Burkholderia</taxon>
        <taxon>pseudomallei group</taxon>
    </lineage>
</organism>
<dbReference type="OrthoDB" id="9791837at2"/>
<protein>
    <submittedName>
        <fullName evidence="2">SAM-dependent methyltransferase</fullName>
    </submittedName>
</protein>
<dbReference type="AlphaFoldDB" id="A0A103DXC5"/>
<feature type="domain" description="Methyltransferase" evidence="1">
    <location>
        <begin position="40"/>
        <end position="149"/>
    </location>
</feature>
<accession>A0A103DXC5</accession>
<dbReference type="PANTHER" id="PTHR43861">
    <property type="entry name" value="TRANS-ACONITATE 2-METHYLTRANSFERASE-RELATED"/>
    <property type="match status" value="1"/>
</dbReference>
<name>A0A103DXC5_9BURK</name>
<dbReference type="InterPro" id="IPR025714">
    <property type="entry name" value="Methyltranfer_dom"/>
</dbReference>
<dbReference type="InterPro" id="IPR029063">
    <property type="entry name" value="SAM-dependent_MTases_sf"/>
</dbReference>
<reference evidence="2 3" key="1">
    <citation type="submission" date="2015-11" db="EMBL/GenBank/DDBJ databases">
        <title>Expanding the genomic diversity of Burkholderia species for the development of highly accurate diagnostics.</title>
        <authorList>
            <person name="Sahl J."/>
            <person name="Keim P."/>
            <person name="Wagner D."/>
        </authorList>
    </citation>
    <scope>NUCLEOTIDE SEQUENCE [LARGE SCALE GENOMIC DNA]</scope>
    <source>
        <strain evidence="2 3">TSV85</strain>
    </source>
</reference>
<keyword evidence="3" id="KW-1185">Reference proteome</keyword>
<dbReference type="Pfam" id="PF13847">
    <property type="entry name" value="Methyltransf_31"/>
    <property type="match status" value="1"/>
</dbReference>